<sequence length="197" mass="21667">MQAVLLLVCGNKSGALRRFERMLQLRPTDRYALASRAHLQVALNQPEDAIACLQQLTGLAPDGPQAAAAWFNLGYVLQQAGRHDDAGPAFQRALVLDPSMDRAWYGLALVLMQQRQFREAVEALKKNTALQPMSPYGWYRLAQARLALGQTDKARGVIEHLRQFEPGVAALLERENGLGQVDSSDEAVVRAVPDAAH</sequence>
<dbReference type="SUPFAM" id="SSF48452">
    <property type="entry name" value="TPR-like"/>
    <property type="match status" value="1"/>
</dbReference>
<dbReference type="EMBL" id="JBHSMX010000024">
    <property type="protein sequence ID" value="MFC5522418.1"/>
    <property type="molecule type" value="Genomic_DNA"/>
</dbReference>
<dbReference type="InterPro" id="IPR011990">
    <property type="entry name" value="TPR-like_helical_dom_sf"/>
</dbReference>
<evidence type="ECO:0000256" key="3">
    <source>
        <dbReference type="PROSITE-ProRule" id="PRU00339"/>
    </source>
</evidence>
<evidence type="ECO:0000313" key="5">
    <source>
        <dbReference type="Proteomes" id="UP001596084"/>
    </source>
</evidence>
<dbReference type="Pfam" id="PF13432">
    <property type="entry name" value="TPR_16"/>
    <property type="match status" value="2"/>
</dbReference>
<dbReference type="PANTHER" id="PTHR45586">
    <property type="entry name" value="TPR REPEAT-CONTAINING PROTEIN PA4667"/>
    <property type="match status" value="1"/>
</dbReference>
<name>A0ABW0QC70_9BURK</name>
<reference evidence="5" key="1">
    <citation type="journal article" date="2019" name="Int. J. Syst. Evol. Microbiol.">
        <title>The Global Catalogue of Microorganisms (GCM) 10K type strain sequencing project: providing services to taxonomists for standard genome sequencing and annotation.</title>
        <authorList>
            <consortium name="The Broad Institute Genomics Platform"/>
            <consortium name="The Broad Institute Genome Sequencing Center for Infectious Disease"/>
            <person name="Wu L."/>
            <person name="Ma J."/>
        </authorList>
    </citation>
    <scope>NUCLEOTIDE SEQUENCE [LARGE SCALE GENOMIC DNA]</scope>
    <source>
        <strain evidence="5">CGMCC 4.7277</strain>
    </source>
</reference>
<organism evidence="4 5">
    <name type="scientific">Polaromonas jejuensis</name>
    <dbReference type="NCBI Taxonomy" id="457502"/>
    <lineage>
        <taxon>Bacteria</taxon>
        <taxon>Pseudomonadati</taxon>
        <taxon>Pseudomonadota</taxon>
        <taxon>Betaproteobacteria</taxon>
        <taxon>Burkholderiales</taxon>
        <taxon>Comamonadaceae</taxon>
        <taxon>Polaromonas</taxon>
    </lineage>
</organism>
<evidence type="ECO:0000256" key="2">
    <source>
        <dbReference type="ARBA" id="ARBA00022803"/>
    </source>
</evidence>
<proteinExistence type="predicted"/>
<gene>
    <name evidence="4" type="ORF">ACFPP7_16080</name>
</gene>
<dbReference type="InterPro" id="IPR019734">
    <property type="entry name" value="TPR_rpt"/>
</dbReference>
<feature type="repeat" description="TPR" evidence="3">
    <location>
        <begin position="101"/>
        <end position="134"/>
    </location>
</feature>
<dbReference type="Proteomes" id="UP001596084">
    <property type="component" value="Unassembled WGS sequence"/>
</dbReference>
<protein>
    <submittedName>
        <fullName evidence="4">Tetratricopeptide repeat protein</fullName>
    </submittedName>
</protein>
<keyword evidence="2 3" id="KW-0802">TPR repeat</keyword>
<comment type="caution">
    <text evidence="4">The sequence shown here is derived from an EMBL/GenBank/DDBJ whole genome shotgun (WGS) entry which is preliminary data.</text>
</comment>
<keyword evidence="5" id="KW-1185">Reference proteome</keyword>
<evidence type="ECO:0000313" key="4">
    <source>
        <dbReference type="EMBL" id="MFC5522418.1"/>
    </source>
</evidence>
<accession>A0ABW0QC70</accession>
<dbReference type="PROSITE" id="PS50005">
    <property type="entry name" value="TPR"/>
    <property type="match status" value="2"/>
</dbReference>
<dbReference type="PANTHER" id="PTHR45586:SF1">
    <property type="entry name" value="LIPOPOLYSACCHARIDE ASSEMBLY PROTEIN B"/>
    <property type="match status" value="1"/>
</dbReference>
<evidence type="ECO:0000256" key="1">
    <source>
        <dbReference type="ARBA" id="ARBA00022737"/>
    </source>
</evidence>
<dbReference type="RefSeq" id="WP_377372097.1">
    <property type="nucleotide sequence ID" value="NZ_JBHSMX010000024.1"/>
</dbReference>
<feature type="repeat" description="TPR" evidence="3">
    <location>
        <begin position="67"/>
        <end position="100"/>
    </location>
</feature>
<keyword evidence="1" id="KW-0677">Repeat</keyword>
<dbReference type="InterPro" id="IPR051012">
    <property type="entry name" value="CellSynth/LPSAsmb/PSIAsmb"/>
</dbReference>
<dbReference type="SMART" id="SM00028">
    <property type="entry name" value="TPR"/>
    <property type="match status" value="4"/>
</dbReference>
<dbReference type="PROSITE" id="PS50293">
    <property type="entry name" value="TPR_REGION"/>
    <property type="match status" value="1"/>
</dbReference>
<dbReference type="Gene3D" id="1.25.40.10">
    <property type="entry name" value="Tetratricopeptide repeat domain"/>
    <property type="match status" value="2"/>
</dbReference>